<evidence type="ECO:0000313" key="1">
    <source>
        <dbReference type="EMBL" id="TMW84625.1"/>
    </source>
</evidence>
<organism evidence="1">
    <name type="scientific">Solanum chilense</name>
    <name type="common">Tomato</name>
    <name type="synonym">Lycopersicon chilense</name>
    <dbReference type="NCBI Taxonomy" id="4083"/>
    <lineage>
        <taxon>Eukaryota</taxon>
        <taxon>Viridiplantae</taxon>
        <taxon>Streptophyta</taxon>
        <taxon>Embryophyta</taxon>
        <taxon>Tracheophyta</taxon>
        <taxon>Spermatophyta</taxon>
        <taxon>Magnoliopsida</taxon>
        <taxon>eudicotyledons</taxon>
        <taxon>Gunneridae</taxon>
        <taxon>Pentapetalae</taxon>
        <taxon>asterids</taxon>
        <taxon>lamiids</taxon>
        <taxon>Solanales</taxon>
        <taxon>Solanaceae</taxon>
        <taxon>Solanoideae</taxon>
        <taxon>Solaneae</taxon>
        <taxon>Solanum</taxon>
        <taxon>Solanum subgen. Lycopersicon</taxon>
    </lineage>
</organism>
<sequence length="125" mass="14459">MNTAAHSAPVQGPRKIRKTITQFEQLTRLLVLSFTFALAHVFPHCMEEMVQLVDQGNTHRFELLDVTEEKNPTNDARANVVKMQPCKDYAIVCADLFENRRLIYGDKIELYCDTNSHDFKFKLIN</sequence>
<comment type="caution">
    <text evidence="1">The sequence shown here is derived from an EMBL/GenBank/DDBJ whole genome shotgun (WGS) entry which is preliminary data.</text>
</comment>
<dbReference type="AlphaFoldDB" id="A0A6N2AQL4"/>
<proteinExistence type="predicted"/>
<dbReference type="PANTHER" id="PTHR36264">
    <property type="entry name" value="SET DOMAIN-CONTAINING PROTEIN"/>
    <property type="match status" value="1"/>
</dbReference>
<evidence type="ECO:0008006" key="2">
    <source>
        <dbReference type="Google" id="ProtNLM"/>
    </source>
</evidence>
<name>A0A6N2AQL4_SOLCI</name>
<reference evidence="1" key="1">
    <citation type="submission" date="2019-05" db="EMBL/GenBank/DDBJ databases">
        <title>The de novo reference genome and transcriptome assemblies of the wild tomato species Solanum chilense.</title>
        <authorList>
            <person name="Stam R."/>
            <person name="Nosenko T."/>
            <person name="Hoerger A.C."/>
            <person name="Stephan W."/>
            <person name="Seidel M.A."/>
            <person name="Kuhn J.M.M."/>
            <person name="Haberer G."/>
            <person name="Tellier A."/>
        </authorList>
    </citation>
    <scope>NUCLEOTIDE SEQUENCE</scope>
    <source>
        <tissue evidence="1">Mature leaves</tissue>
    </source>
</reference>
<dbReference type="PANTHER" id="PTHR36264:SF5">
    <property type="entry name" value="SET DOMAIN-CONTAINING PROTEIN"/>
    <property type="match status" value="1"/>
</dbReference>
<accession>A0A6N2AQL4</accession>
<gene>
    <name evidence="1" type="ORF">EJD97_024789</name>
</gene>
<protein>
    <recommendedName>
        <fullName evidence="2">TF-B3 domain-containing protein</fullName>
    </recommendedName>
</protein>
<dbReference type="EMBL" id="RXGB01008909">
    <property type="protein sequence ID" value="TMW84625.1"/>
    <property type="molecule type" value="Genomic_DNA"/>
</dbReference>